<sequence>MDENKTLDLDLERAANWTRLLPEEQQLVE</sequence>
<dbReference type="Proteomes" id="UP000077521">
    <property type="component" value="Unassembled WGS sequence"/>
</dbReference>
<protein>
    <submittedName>
        <fullName evidence="1">Uncharacterized protein</fullName>
    </submittedName>
</protein>
<name>A0A8T8SGG4_9BASI</name>
<evidence type="ECO:0000313" key="1">
    <source>
        <dbReference type="EMBL" id="KAE8239125.1"/>
    </source>
</evidence>
<feature type="non-terminal residue" evidence="1">
    <location>
        <position position="1"/>
    </location>
</feature>
<keyword evidence="2" id="KW-1185">Reference proteome</keyword>
<organism evidence="1 2">
    <name type="scientific">Tilletia indica</name>
    <dbReference type="NCBI Taxonomy" id="43049"/>
    <lineage>
        <taxon>Eukaryota</taxon>
        <taxon>Fungi</taxon>
        <taxon>Dikarya</taxon>
        <taxon>Basidiomycota</taxon>
        <taxon>Ustilaginomycotina</taxon>
        <taxon>Exobasidiomycetes</taxon>
        <taxon>Tilletiales</taxon>
        <taxon>Tilletiaceae</taxon>
        <taxon>Tilletia</taxon>
    </lineage>
</organism>
<dbReference type="AlphaFoldDB" id="A0A8T8SGG4"/>
<evidence type="ECO:0000313" key="2">
    <source>
        <dbReference type="Proteomes" id="UP000077521"/>
    </source>
</evidence>
<comment type="caution">
    <text evidence="1">The sequence shown here is derived from an EMBL/GenBank/DDBJ whole genome shotgun (WGS) entry which is preliminary data.</text>
</comment>
<reference evidence="1" key="1">
    <citation type="submission" date="2016-04" db="EMBL/GenBank/DDBJ databases">
        <authorList>
            <person name="Nguyen H.D."/>
            <person name="Samba Siva P."/>
            <person name="Cullis J."/>
            <person name="Levesque C.A."/>
            <person name="Hambleton S."/>
        </authorList>
    </citation>
    <scope>NUCLEOTIDE SEQUENCE</scope>
    <source>
        <strain evidence="1">DAOMC 236416</strain>
    </source>
</reference>
<dbReference type="EMBL" id="LWDF02001334">
    <property type="protein sequence ID" value="KAE8239125.1"/>
    <property type="molecule type" value="Genomic_DNA"/>
</dbReference>
<proteinExistence type="predicted"/>
<reference evidence="1" key="2">
    <citation type="journal article" date="2019" name="IMA Fungus">
        <title>Genome sequencing and comparison of five Tilletia species to identify candidate genes for the detection of regulated species infecting wheat.</title>
        <authorList>
            <person name="Nguyen H.D.T."/>
            <person name="Sultana T."/>
            <person name="Kesanakurti P."/>
            <person name="Hambleton S."/>
        </authorList>
    </citation>
    <scope>NUCLEOTIDE SEQUENCE</scope>
    <source>
        <strain evidence="1">DAOMC 236416</strain>
    </source>
</reference>
<gene>
    <name evidence="1" type="ORF">A4X13_0g8242</name>
</gene>
<accession>A0A8T8SGG4</accession>